<comment type="subcellular location">
    <subcellularLocation>
        <location evidence="1">Mitochondrion</location>
    </subcellularLocation>
</comment>
<evidence type="ECO:0000256" key="6">
    <source>
        <dbReference type="ARBA" id="ARBA00023128"/>
    </source>
</evidence>
<comment type="similarity">
    <text evidence="2">Belongs to the zinc-containing alcohol dehydrogenase family. Quinone oxidoreductase subfamily.</text>
</comment>
<dbReference type="PANTHER" id="PTHR43981:SF2">
    <property type="entry name" value="ENOYL-[ACYL-CARRIER-PROTEIN] REDUCTASE, MITOCHONDRIAL"/>
    <property type="match status" value="1"/>
</dbReference>
<dbReference type="Gene3D" id="3.90.180.10">
    <property type="entry name" value="Medium-chain alcohol dehydrogenases, catalytic domain"/>
    <property type="match status" value="1"/>
</dbReference>
<evidence type="ECO:0000256" key="5">
    <source>
        <dbReference type="ARBA" id="ARBA00023002"/>
    </source>
</evidence>
<keyword evidence="6" id="KW-0496">Mitochondrion</keyword>
<keyword evidence="5" id="KW-0560">Oxidoreductase</keyword>
<dbReference type="Proteomes" id="UP000186922">
    <property type="component" value="Unassembled WGS sequence"/>
</dbReference>
<evidence type="ECO:0000256" key="2">
    <source>
        <dbReference type="ARBA" id="ARBA00010371"/>
    </source>
</evidence>
<evidence type="ECO:0000256" key="3">
    <source>
        <dbReference type="ARBA" id="ARBA00022857"/>
    </source>
</evidence>
<dbReference type="GO" id="GO:0016491">
    <property type="term" value="F:oxidoreductase activity"/>
    <property type="evidence" value="ECO:0007669"/>
    <property type="project" value="UniProtKB-KW"/>
</dbReference>
<dbReference type="GO" id="GO:0006631">
    <property type="term" value="P:fatty acid metabolic process"/>
    <property type="evidence" value="ECO:0007669"/>
    <property type="project" value="TreeGrafter"/>
</dbReference>
<dbReference type="InterPro" id="IPR013149">
    <property type="entry name" value="ADH-like_C"/>
</dbReference>
<comment type="caution">
    <text evidence="8">The sequence shown here is derived from an EMBL/GenBank/DDBJ whole genome shotgun (WGS) entry which is preliminary data.</text>
</comment>
<dbReference type="FunFam" id="3.40.50.720:FF:000112">
    <property type="entry name" value="Enoyl-[acyl-carrier-protein] reductase 1, mitochondrial"/>
    <property type="match status" value="1"/>
</dbReference>
<dbReference type="PANTHER" id="PTHR43981">
    <property type="entry name" value="ENOYL-[ACYL-CARRIER-PROTEIN] REDUCTASE, MITOCHONDRIAL"/>
    <property type="match status" value="1"/>
</dbReference>
<evidence type="ECO:0000313" key="9">
    <source>
        <dbReference type="Proteomes" id="UP000186922"/>
    </source>
</evidence>
<protein>
    <recommendedName>
        <fullName evidence="7">Alcohol dehydrogenase-like C-terminal domain-containing protein</fullName>
    </recommendedName>
</protein>
<gene>
    <name evidence="8" type="primary">RvY_15623</name>
    <name evidence="8" type="synonym">RvY_15623.2</name>
    <name evidence="8" type="ORF">RvY_15623-2</name>
</gene>
<dbReference type="InterPro" id="IPR036291">
    <property type="entry name" value="NAD(P)-bd_dom_sf"/>
</dbReference>
<proteinExistence type="inferred from homology"/>
<dbReference type="Gene3D" id="3.40.50.720">
    <property type="entry name" value="NAD(P)-binding Rossmann-like Domain"/>
    <property type="match status" value="1"/>
</dbReference>
<dbReference type="GO" id="GO:0005739">
    <property type="term" value="C:mitochondrion"/>
    <property type="evidence" value="ECO:0007669"/>
    <property type="project" value="UniProtKB-SubCell"/>
</dbReference>
<organism evidence="8 9">
    <name type="scientific">Ramazzottius varieornatus</name>
    <name type="common">Water bear</name>
    <name type="synonym">Tardigrade</name>
    <dbReference type="NCBI Taxonomy" id="947166"/>
    <lineage>
        <taxon>Eukaryota</taxon>
        <taxon>Metazoa</taxon>
        <taxon>Ecdysozoa</taxon>
        <taxon>Tardigrada</taxon>
        <taxon>Eutardigrada</taxon>
        <taxon>Parachela</taxon>
        <taxon>Hypsibioidea</taxon>
        <taxon>Ramazzottiidae</taxon>
        <taxon>Ramazzottius</taxon>
    </lineage>
</organism>
<dbReference type="Pfam" id="PF00107">
    <property type="entry name" value="ADH_zinc_N"/>
    <property type="match status" value="1"/>
</dbReference>
<dbReference type="CDD" id="cd08290">
    <property type="entry name" value="ETR"/>
    <property type="match status" value="1"/>
</dbReference>
<name>A0A1D1VVK5_RAMVA</name>
<feature type="domain" description="Alcohol dehydrogenase-like C-terminal" evidence="7">
    <location>
        <begin position="22"/>
        <end position="143"/>
    </location>
</feature>
<dbReference type="SUPFAM" id="SSF51735">
    <property type="entry name" value="NAD(P)-binding Rossmann-fold domains"/>
    <property type="match status" value="1"/>
</dbReference>
<reference evidence="8 9" key="1">
    <citation type="journal article" date="2016" name="Nat. Commun.">
        <title>Extremotolerant tardigrade genome and improved radiotolerance of human cultured cells by tardigrade-unique protein.</title>
        <authorList>
            <person name="Hashimoto T."/>
            <person name="Horikawa D.D."/>
            <person name="Saito Y."/>
            <person name="Kuwahara H."/>
            <person name="Kozuka-Hata H."/>
            <person name="Shin-I T."/>
            <person name="Minakuchi Y."/>
            <person name="Ohishi K."/>
            <person name="Motoyama A."/>
            <person name="Aizu T."/>
            <person name="Enomoto A."/>
            <person name="Kondo K."/>
            <person name="Tanaka S."/>
            <person name="Hara Y."/>
            <person name="Koshikawa S."/>
            <person name="Sagara H."/>
            <person name="Miura T."/>
            <person name="Yokobori S."/>
            <person name="Miyagawa K."/>
            <person name="Suzuki Y."/>
            <person name="Kubo T."/>
            <person name="Oyama M."/>
            <person name="Kohara Y."/>
            <person name="Fujiyama A."/>
            <person name="Arakawa K."/>
            <person name="Katayama T."/>
            <person name="Toyoda A."/>
            <person name="Kunieda T."/>
        </authorList>
    </citation>
    <scope>NUCLEOTIDE SEQUENCE [LARGE SCALE GENOMIC DNA]</scope>
    <source>
        <strain evidence="8 9">YOKOZUNA-1</strain>
    </source>
</reference>
<evidence type="ECO:0000313" key="8">
    <source>
        <dbReference type="EMBL" id="GAV05500.1"/>
    </source>
</evidence>
<sequence length="218" mass="24488">MLYDFVGLRKNDVIVQNAANSAVGQAVIQIAAANNWRTVNIIRDRPNKADTVQFLSSLGATHVITDADFKRKEVLQSLPKAQLGLNAVSGKAVADMVKLMNDRSTLVTYGGMSKQPLLIPTTALIFKDIICCGFWVSRWNDENSTEERIEMLDSLTSLIKDGKLKPPQVEPVLLKDFKQAIQRSQEGFSNRKQLLVMDEQIMTTVQQEIEANRLRYLH</sequence>
<accession>A0A1D1VVK5</accession>
<dbReference type="InterPro" id="IPR051034">
    <property type="entry name" value="Mito_Enoyl-ACP_Reductase"/>
</dbReference>
<keyword evidence="9" id="KW-1185">Reference proteome</keyword>
<keyword evidence="4" id="KW-0809">Transit peptide</keyword>
<evidence type="ECO:0000256" key="4">
    <source>
        <dbReference type="ARBA" id="ARBA00022946"/>
    </source>
</evidence>
<evidence type="ECO:0000256" key="1">
    <source>
        <dbReference type="ARBA" id="ARBA00004173"/>
    </source>
</evidence>
<keyword evidence="3" id="KW-0521">NADP</keyword>
<dbReference type="OrthoDB" id="7482721at2759"/>
<evidence type="ECO:0000259" key="7">
    <source>
        <dbReference type="Pfam" id="PF00107"/>
    </source>
</evidence>
<dbReference type="STRING" id="947166.A0A1D1VVK5"/>
<dbReference type="EMBL" id="BDGG01000012">
    <property type="protein sequence ID" value="GAV05500.1"/>
    <property type="molecule type" value="Genomic_DNA"/>
</dbReference>
<dbReference type="AlphaFoldDB" id="A0A1D1VVK5"/>